<name>A0A1Y2DU19_9FUNG</name>
<dbReference type="InterPro" id="IPR009034">
    <property type="entry name" value="Dockerin_dom_fun_sf"/>
</dbReference>
<evidence type="ECO:0000256" key="3">
    <source>
        <dbReference type="ARBA" id="ARBA00022801"/>
    </source>
</evidence>
<feature type="domain" description="CBM10" evidence="4">
    <location>
        <begin position="45"/>
        <end position="81"/>
    </location>
</feature>
<keyword evidence="2" id="KW-0677">Repeat</keyword>
<evidence type="ECO:0000313" key="5">
    <source>
        <dbReference type="EMBL" id="ORY62747.1"/>
    </source>
</evidence>
<feature type="non-terminal residue" evidence="5">
    <location>
        <position position="1"/>
    </location>
</feature>
<evidence type="ECO:0000313" key="6">
    <source>
        <dbReference type="Proteomes" id="UP000193920"/>
    </source>
</evidence>
<dbReference type="Proteomes" id="UP000193920">
    <property type="component" value="Unassembled WGS sequence"/>
</dbReference>
<sequence>CKAEALGYKCCSTCVSILEDENGLWGAENGEWCGITDKCIQNYNECWSTQFGYPCCDTCDVFLSDESGDWGVKDLDWCGIPSTCK</sequence>
<feature type="non-terminal residue" evidence="5">
    <location>
        <position position="85"/>
    </location>
</feature>
<evidence type="ECO:0000256" key="2">
    <source>
        <dbReference type="ARBA" id="ARBA00022737"/>
    </source>
</evidence>
<evidence type="ECO:0000259" key="4">
    <source>
        <dbReference type="PROSITE" id="PS51763"/>
    </source>
</evidence>
<accession>A0A1Y2DU19</accession>
<dbReference type="InterPro" id="IPR002883">
    <property type="entry name" value="CBM10/Dockerin_dom"/>
</dbReference>
<keyword evidence="6" id="KW-1185">Reference proteome</keyword>
<comment type="caution">
    <text evidence="5">The sequence shown here is derived from an EMBL/GenBank/DDBJ whole genome shotgun (WGS) entry which is preliminary data.</text>
</comment>
<evidence type="ECO:0000256" key="1">
    <source>
        <dbReference type="ARBA" id="ARBA00022729"/>
    </source>
</evidence>
<protein>
    <recommendedName>
        <fullName evidence="4">CBM10 domain-containing protein</fullName>
    </recommendedName>
</protein>
<feature type="domain" description="CBM10" evidence="4">
    <location>
        <begin position="1"/>
        <end position="36"/>
    </location>
</feature>
<dbReference type="GO" id="GO:0016787">
    <property type="term" value="F:hydrolase activity"/>
    <property type="evidence" value="ECO:0007669"/>
    <property type="project" value="UniProtKB-KW"/>
</dbReference>
<gene>
    <name evidence="5" type="ORF">LY90DRAFT_360664</name>
</gene>
<dbReference type="Pfam" id="PF02013">
    <property type="entry name" value="CBM_10"/>
    <property type="match status" value="2"/>
</dbReference>
<dbReference type="SUPFAM" id="SSF64571">
    <property type="entry name" value="Cellulose docking domain, dockering"/>
    <property type="match status" value="2"/>
</dbReference>
<organism evidence="5 6">
    <name type="scientific">Neocallimastix californiae</name>
    <dbReference type="NCBI Taxonomy" id="1754190"/>
    <lineage>
        <taxon>Eukaryota</taxon>
        <taxon>Fungi</taxon>
        <taxon>Fungi incertae sedis</taxon>
        <taxon>Chytridiomycota</taxon>
        <taxon>Chytridiomycota incertae sedis</taxon>
        <taxon>Neocallimastigomycetes</taxon>
        <taxon>Neocallimastigales</taxon>
        <taxon>Neocallimastigaceae</taxon>
        <taxon>Neocallimastix</taxon>
    </lineage>
</organism>
<dbReference type="PROSITE" id="PS51763">
    <property type="entry name" value="CBM10"/>
    <property type="match status" value="2"/>
</dbReference>
<dbReference type="EMBL" id="MCOG01000057">
    <property type="protein sequence ID" value="ORY62747.1"/>
    <property type="molecule type" value="Genomic_DNA"/>
</dbReference>
<dbReference type="Gene3D" id="3.90.1220.10">
    <property type="entry name" value="Cellulose docking domain, dockering"/>
    <property type="match status" value="2"/>
</dbReference>
<dbReference type="STRING" id="1754190.A0A1Y2DU19"/>
<dbReference type="AlphaFoldDB" id="A0A1Y2DU19"/>
<proteinExistence type="predicted"/>
<keyword evidence="3" id="KW-0378">Hydrolase</keyword>
<keyword evidence="1" id="KW-0732">Signal</keyword>
<reference evidence="5 6" key="1">
    <citation type="submission" date="2016-08" db="EMBL/GenBank/DDBJ databases">
        <title>A Parts List for Fungal Cellulosomes Revealed by Comparative Genomics.</title>
        <authorList>
            <consortium name="DOE Joint Genome Institute"/>
            <person name="Haitjema C.H."/>
            <person name="Gilmore S.P."/>
            <person name="Henske J.K."/>
            <person name="Solomon K.V."/>
            <person name="De Groot R."/>
            <person name="Kuo A."/>
            <person name="Mondo S.J."/>
            <person name="Salamov A.A."/>
            <person name="Labutti K."/>
            <person name="Zhao Z."/>
            <person name="Chiniquy J."/>
            <person name="Barry K."/>
            <person name="Brewer H.M."/>
            <person name="Purvine S.O."/>
            <person name="Wright A.T."/>
            <person name="Boxma B."/>
            <person name="Van Alen T."/>
            <person name="Hackstein J.H."/>
            <person name="Baker S.E."/>
            <person name="Grigoriev I.V."/>
            <person name="O'Malley M.A."/>
        </authorList>
    </citation>
    <scope>NUCLEOTIDE SEQUENCE [LARGE SCALE GENOMIC DNA]</scope>
    <source>
        <strain evidence="5 6">G1</strain>
    </source>
</reference>